<proteinExistence type="predicted"/>
<dbReference type="GO" id="GO:0001676">
    <property type="term" value="P:long-chain fatty acid metabolic process"/>
    <property type="evidence" value="ECO:0000318"/>
    <property type="project" value="GO_Central"/>
</dbReference>
<reference evidence="6 7" key="1">
    <citation type="journal article" date="2010" name="Nature">
        <title>Genome sequence of the palaeopolyploid soybean.</title>
        <authorList>
            <person name="Schmutz J."/>
            <person name="Cannon S.B."/>
            <person name="Schlueter J."/>
            <person name="Ma J."/>
            <person name="Mitros T."/>
            <person name="Nelson W."/>
            <person name="Hyten D.L."/>
            <person name="Song Q."/>
            <person name="Thelen J.J."/>
            <person name="Cheng J."/>
            <person name="Xu D."/>
            <person name="Hellsten U."/>
            <person name="May G.D."/>
            <person name="Yu Y."/>
            <person name="Sakurai T."/>
            <person name="Umezawa T."/>
            <person name="Bhattacharyya M.K."/>
            <person name="Sandhu D."/>
            <person name="Valliyodan B."/>
            <person name="Lindquist E."/>
            <person name="Peto M."/>
            <person name="Grant D."/>
            <person name="Shu S."/>
            <person name="Goodstein D."/>
            <person name="Barry K."/>
            <person name="Futrell-Griggs M."/>
            <person name="Abernathy B."/>
            <person name="Du J."/>
            <person name="Tian Z."/>
            <person name="Zhu L."/>
            <person name="Gill N."/>
            <person name="Joshi T."/>
            <person name="Libault M."/>
            <person name="Sethuraman A."/>
            <person name="Zhang X.-C."/>
            <person name="Shinozaki K."/>
            <person name="Nguyen H.T."/>
            <person name="Wing R.A."/>
            <person name="Cregan P."/>
            <person name="Specht J."/>
            <person name="Grimwood J."/>
            <person name="Rokhsar D."/>
            <person name="Stacey G."/>
            <person name="Shoemaker R.C."/>
            <person name="Jackson S.A."/>
        </authorList>
    </citation>
    <scope>NUCLEOTIDE SEQUENCE [LARGE SCALE GENOMIC DNA]</scope>
    <source>
        <strain evidence="7">cv. Williams 82</strain>
        <tissue evidence="6">Callus</tissue>
    </source>
</reference>
<dbReference type="PROSITE" id="PS50292">
    <property type="entry name" value="PEROXIDASE_3"/>
    <property type="match status" value="1"/>
</dbReference>
<reference evidence="6" key="3">
    <citation type="submission" date="2018-07" db="EMBL/GenBank/DDBJ databases">
        <title>WGS assembly of Glycine max.</title>
        <authorList>
            <person name="Schmutz J."/>
            <person name="Cannon S."/>
            <person name="Schlueter J."/>
            <person name="Ma J."/>
            <person name="Mitros T."/>
            <person name="Nelson W."/>
            <person name="Hyten D."/>
            <person name="Song Q."/>
            <person name="Thelen J."/>
            <person name="Cheng J."/>
            <person name="Xu D."/>
            <person name="Hellsten U."/>
            <person name="May G."/>
            <person name="Yu Y."/>
            <person name="Sakurai T."/>
            <person name="Umezawa T."/>
            <person name="Bhattacharyya M."/>
            <person name="Sandhu D."/>
            <person name="Valliyodan B."/>
            <person name="Lindquist E."/>
            <person name="Peto M."/>
            <person name="Grant D."/>
            <person name="Shu S."/>
            <person name="Goodstein D."/>
            <person name="Barry K."/>
            <person name="Futrell-Griggs M."/>
            <person name="Abernathy B."/>
            <person name="Du J."/>
            <person name="Tian Z."/>
            <person name="Zhu L."/>
            <person name="Gill N."/>
            <person name="Joshi T."/>
            <person name="Libault M."/>
            <person name="Sethuraman A."/>
            <person name="Zhang X."/>
            <person name="Shinozaki K."/>
            <person name="Nguyen H."/>
            <person name="Wing R."/>
            <person name="Cregan P."/>
            <person name="Specht J."/>
            <person name="Grimwood J."/>
            <person name="Rokhsar D."/>
            <person name="Stacey G."/>
            <person name="Shoemaker R."/>
            <person name="Jackson S."/>
        </authorList>
    </citation>
    <scope>NUCLEOTIDE SEQUENCE</scope>
    <source>
        <tissue evidence="6">Callus</tissue>
    </source>
</reference>
<dbReference type="InParanoid" id="K7L518"/>
<evidence type="ECO:0000256" key="5">
    <source>
        <dbReference type="PIRSR" id="PIRSR619791-2"/>
    </source>
</evidence>
<dbReference type="Pfam" id="PF03098">
    <property type="entry name" value="An_peroxidase"/>
    <property type="match status" value="1"/>
</dbReference>
<keyword evidence="2" id="KW-0223">Dioxygenase</keyword>
<evidence type="ECO:0000313" key="6">
    <source>
        <dbReference type="EMBL" id="KRH41793.1"/>
    </source>
</evidence>
<dbReference type="PANTHER" id="PTHR11903:SF25">
    <property type="entry name" value="ALPHA-DIOXYGENASE 2"/>
    <property type="match status" value="1"/>
</dbReference>
<evidence type="ECO:0000256" key="2">
    <source>
        <dbReference type="ARBA" id="ARBA00022964"/>
    </source>
</evidence>
<gene>
    <name evidence="6" type="ORF">GLYMA_08G051700</name>
</gene>
<sequence>MVFSVFSAPYVHPELHPIVAKMTLFDTILFYVIHFVDKLELWQRLPVLLGLAYLGIRRHLHYRYNLLHAGGVNGHKYDTQEYAYTTPDGMCNHPADHLISSQGTSFGRNMPPTTLDYGTNIQLLFLMLIKLLDPHPTVVASKLLERKNFKEAGKQFNMIACSWMQLMIHDWIDHLEDTEQVEIRAPDGYSSGCPLKSFMYFKTKKFKTDASCMKFGFQNIRTPWWDGSVIYGNNEKGMKRARTFKDGKLKISEDGLLEHDEKGIPISGDVRNCWAGFSLLQALFVKEHNALCDMLKNARLVTSAIIAKVHTIDWTVELLKTDTLLAGMRINGCEFLGKKFKDLFGNICGPLLSGLVEFVSVYRMHSLLPDEIVLRDIKPTRGEYKCPPILEKEPMKELLGKEGERRLSNLGMEQMLVSMGHQSSGAVDLWNYPTWLGNLIAHDINGEDIPDPVDMATMEVYRDRERGVARYNEFRRNLLMIPISKWEDLTDDEEVIEALRDVYEDDAEKLDLIVGLHAEKRIRGFAISETAFFIFLIMAWKADRFFTTNFNSKTYTDKGLEWVNKTETLKDVIDRHFPEMTKNWMRSSRAFCVWDSMPDPTNYIPLYLRSAP</sequence>
<dbReference type="OMA" id="SCNHLER"/>
<dbReference type="AlphaFoldDB" id="K7L518"/>
<dbReference type="eggNOG" id="KOG2408">
    <property type="taxonomic scope" value="Eukaryota"/>
</dbReference>
<evidence type="ECO:0000256" key="4">
    <source>
        <dbReference type="ARBA" id="ARBA00023004"/>
    </source>
</evidence>
<dbReference type="GO" id="GO:0006979">
    <property type="term" value="P:response to oxidative stress"/>
    <property type="evidence" value="ECO:0007669"/>
    <property type="project" value="InterPro"/>
</dbReference>
<evidence type="ECO:0000256" key="1">
    <source>
        <dbReference type="ARBA" id="ARBA00022723"/>
    </source>
</evidence>
<organism evidence="7">
    <name type="scientific">Glycine max</name>
    <name type="common">Soybean</name>
    <name type="synonym">Glycine hispida</name>
    <dbReference type="NCBI Taxonomy" id="3847"/>
    <lineage>
        <taxon>Eukaryota</taxon>
        <taxon>Viridiplantae</taxon>
        <taxon>Streptophyta</taxon>
        <taxon>Embryophyta</taxon>
        <taxon>Tracheophyta</taxon>
        <taxon>Spermatophyta</taxon>
        <taxon>Magnoliopsida</taxon>
        <taxon>eudicotyledons</taxon>
        <taxon>Gunneridae</taxon>
        <taxon>Pentapetalae</taxon>
        <taxon>rosids</taxon>
        <taxon>fabids</taxon>
        <taxon>Fabales</taxon>
        <taxon>Fabaceae</taxon>
        <taxon>Papilionoideae</taxon>
        <taxon>50 kb inversion clade</taxon>
        <taxon>NPAAA clade</taxon>
        <taxon>indigoferoid/millettioid clade</taxon>
        <taxon>Phaseoleae</taxon>
        <taxon>Glycine</taxon>
        <taxon>Glycine subgen. Soja</taxon>
    </lineage>
</organism>
<dbReference type="Gene3D" id="1.10.640.10">
    <property type="entry name" value="Haem peroxidase domain superfamily, animal type"/>
    <property type="match status" value="1"/>
</dbReference>
<keyword evidence="8" id="KW-1185">Reference proteome</keyword>
<protein>
    <recommendedName>
        <fullName evidence="9">Alpha-dioxygenase 2</fullName>
    </recommendedName>
</protein>
<dbReference type="InterPro" id="IPR050783">
    <property type="entry name" value="Oxylipin_biosynth_metab"/>
</dbReference>
<dbReference type="FunCoup" id="K7L518">
    <property type="interactions" value="186"/>
</dbReference>
<dbReference type="Proteomes" id="UP000008827">
    <property type="component" value="Chromosome 8"/>
</dbReference>
<dbReference type="InterPro" id="IPR019791">
    <property type="entry name" value="Haem_peroxidase_animal"/>
</dbReference>
<dbReference type="SUPFAM" id="SSF48113">
    <property type="entry name" value="Heme-dependent peroxidases"/>
    <property type="match status" value="1"/>
</dbReference>
<evidence type="ECO:0000256" key="3">
    <source>
        <dbReference type="ARBA" id="ARBA00023002"/>
    </source>
</evidence>
<feature type="binding site" description="axial binding residue" evidence="5">
    <location>
        <position position="365"/>
    </location>
    <ligand>
        <name>heme b</name>
        <dbReference type="ChEBI" id="CHEBI:60344"/>
    </ligand>
    <ligandPart>
        <name>Fe</name>
        <dbReference type="ChEBI" id="CHEBI:18248"/>
    </ligandPart>
</feature>
<dbReference type="SMR" id="K7L518"/>
<dbReference type="GO" id="GO:0020037">
    <property type="term" value="F:heme binding"/>
    <property type="evidence" value="ECO:0007669"/>
    <property type="project" value="InterPro"/>
</dbReference>
<name>K7L518_SOYBN</name>
<dbReference type="GO" id="GO:0016702">
    <property type="term" value="F:oxidoreductase activity, acting on single donors with incorporation of molecular oxygen, incorporation of two atoms of oxygen"/>
    <property type="evidence" value="ECO:0000318"/>
    <property type="project" value="GO_Central"/>
</dbReference>
<keyword evidence="4 5" id="KW-0408">Iron</keyword>
<keyword evidence="5" id="KW-0349">Heme</keyword>
<evidence type="ECO:0000313" key="8">
    <source>
        <dbReference type="Proteomes" id="UP000008827"/>
    </source>
</evidence>
<keyword evidence="1 5" id="KW-0479">Metal-binding</keyword>
<keyword evidence="3" id="KW-0560">Oxidoreductase</keyword>
<dbReference type="EMBL" id="CM000841">
    <property type="protein sequence ID" value="KRH41793.1"/>
    <property type="molecule type" value="Genomic_DNA"/>
</dbReference>
<dbReference type="HOGENOM" id="CLU_033051_0_0_1"/>
<evidence type="ECO:0000313" key="7">
    <source>
        <dbReference type="EnsemblPlants" id="KRH41793"/>
    </source>
</evidence>
<reference evidence="7" key="2">
    <citation type="submission" date="2018-02" db="UniProtKB">
        <authorList>
            <consortium name="EnsemblPlants"/>
        </authorList>
    </citation>
    <scope>IDENTIFICATION</scope>
    <source>
        <strain evidence="7">Williams 82</strain>
    </source>
</reference>
<dbReference type="EnsemblPlants" id="KRH41793">
    <property type="protein sequence ID" value="KRH41793"/>
    <property type="gene ID" value="GLYMA_08G051700"/>
</dbReference>
<dbReference type="PANTHER" id="PTHR11903">
    <property type="entry name" value="PROSTAGLANDIN G/H SYNTHASE"/>
    <property type="match status" value="1"/>
</dbReference>
<dbReference type="PaxDb" id="3847-GLYMA08G05620.2"/>
<dbReference type="InterPro" id="IPR010255">
    <property type="entry name" value="Haem_peroxidase_sf"/>
</dbReference>
<accession>K7L518</accession>
<evidence type="ECO:0008006" key="9">
    <source>
        <dbReference type="Google" id="ProtNLM"/>
    </source>
</evidence>
<dbReference type="STRING" id="3847.K7L518"/>
<dbReference type="GO" id="GO:0046872">
    <property type="term" value="F:metal ion binding"/>
    <property type="evidence" value="ECO:0007669"/>
    <property type="project" value="UniProtKB-KW"/>
</dbReference>
<dbReference type="Gramene" id="KRH41793">
    <property type="protein sequence ID" value="KRH41793"/>
    <property type="gene ID" value="GLYMA_08G051700"/>
</dbReference>
<dbReference type="InterPro" id="IPR037120">
    <property type="entry name" value="Haem_peroxidase_sf_animal"/>
</dbReference>
<dbReference type="GO" id="GO:0004601">
    <property type="term" value="F:peroxidase activity"/>
    <property type="evidence" value="ECO:0007669"/>
    <property type="project" value="InterPro"/>
</dbReference>